<dbReference type="InParanoid" id="K1VY56"/>
<accession>K1VY56</accession>
<feature type="compositionally biased region" description="Basic and acidic residues" evidence="1">
    <location>
        <begin position="1"/>
        <end position="13"/>
    </location>
</feature>
<sequence length="124" mass="13506">MLTDTKVRADPSLRRSCAPSRGGRPANPSLLDPRGPGRLRRRDVRAPRQRGRDADAEAAHGAAAAQLVRAIGQSLPLPRRRKYARRLRAHAEARAKQSDQAGRELLRAQVPATAYGQPVIPPPS</sequence>
<feature type="region of interest" description="Disordered" evidence="1">
    <location>
        <begin position="1"/>
        <end position="60"/>
    </location>
</feature>
<gene>
    <name evidence="2" type="ORF">A1Q2_03999</name>
</gene>
<dbReference type="Proteomes" id="UP000006757">
    <property type="component" value="Unassembled WGS sequence"/>
</dbReference>
<keyword evidence="3" id="KW-1185">Reference proteome</keyword>
<comment type="caution">
    <text evidence="2">The sequence shown here is derived from an EMBL/GenBank/DDBJ whole genome shotgun (WGS) entry which is preliminary data.</text>
</comment>
<feature type="compositionally biased region" description="Basic and acidic residues" evidence="1">
    <location>
        <begin position="44"/>
        <end position="58"/>
    </location>
</feature>
<evidence type="ECO:0000313" key="2">
    <source>
        <dbReference type="EMBL" id="EKD01628.1"/>
    </source>
</evidence>
<name>K1VY56_TRIAC</name>
<reference evidence="2 3" key="1">
    <citation type="journal article" date="2012" name="Eukaryot. Cell">
        <title>Genome sequence of the Trichosporon asahii environmental strain CBS 8904.</title>
        <authorList>
            <person name="Yang R.Y."/>
            <person name="Li H.T."/>
            <person name="Zhu H."/>
            <person name="Zhou G.P."/>
            <person name="Wang M."/>
            <person name="Wang L."/>
        </authorList>
    </citation>
    <scope>NUCLEOTIDE SEQUENCE [LARGE SCALE GENOMIC DNA]</scope>
    <source>
        <strain evidence="2 3">CBS 8904</strain>
    </source>
</reference>
<organism evidence="2 3">
    <name type="scientific">Trichosporon asahii var. asahii (strain CBS 8904)</name>
    <name type="common">Yeast</name>
    <dbReference type="NCBI Taxonomy" id="1220162"/>
    <lineage>
        <taxon>Eukaryota</taxon>
        <taxon>Fungi</taxon>
        <taxon>Dikarya</taxon>
        <taxon>Basidiomycota</taxon>
        <taxon>Agaricomycotina</taxon>
        <taxon>Tremellomycetes</taxon>
        <taxon>Trichosporonales</taxon>
        <taxon>Trichosporonaceae</taxon>
        <taxon>Trichosporon</taxon>
    </lineage>
</organism>
<dbReference type="HOGENOM" id="CLU_2005507_0_0_1"/>
<dbReference type="EMBL" id="AMBO01000312">
    <property type="protein sequence ID" value="EKD01628.1"/>
    <property type="molecule type" value="Genomic_DNA"/>
</dbReference>
<protein>
    <submittedName>
        <fullName evidence="2">Uncharacterized protein</fullName>
    </submittedName>
</protein>
<dbReference type="AlphaFoldDB" id="K1VY56"/>
<evidence type="ECO:0000256" key="1">
    <source>
        <dbReference type="SAM" id="MobiDB-lite"/>
    </source>
</evidence>
<proteinExistence type="predicted"/>
<evidence type="ECO:0000313" key="3">
    <source>
        <dbReference type="Proteomes" id="UP000006757"/>
    </source>
</evidence>